<feature type="region of interest" description="Disordered" evidence="1">
    <location>
        <begin position="1"/>
        <end position="22"/>
    </location>
</feature>
<dbReference type="EMBL" id="SRLO01000147">
    <property type="protein sequence ID" value="TNN71611.1"/>
    <property type="molecule type" value="Genomic_DNA"/>
</dbReference>
<accession>A0A4Z2I1B4</accession>
<sequence length="60" mass="6955">MKINKNKTKKKNKRKRKGEEIEESVFWMRSSCPGVAQEHVSPGWGVFIQQGHGSIREEEV</sequence>
<evidence type="ECO:0000313" key="2">
    <source>
        <dbReference type="EMBL" id="TNN71611.1"/>
    </source>
</evidence>
<protein>
    <submittedName>
        <fullName evidence="2">Uncharacterized protein</fullName>
    </submittedName>
</protein>
<proteinExistence type="predicted"/>
<feature type="compositionally biased region" description="Basic residues" evidence="1">
    <location>
        <begin position="1"/>
        <end position="16"/>
    </location>
</feature>
<comment type="caution">
    <text evidence="2">The sequence shown here is derived from an EMBL/GenBank/DDBJ whole genome shotgun (WGS) entry which is preliminary data.</text>
</comment>
<name>A0A4Z2I1B4_9TELE</name>
<evidence type="ECO:0000313" key="3">
    <source>
        <dbReference type="Proteomes" id="UP000314294"/>
    </source>
</evidence>
<gene>
    <name evidence="2" type="ORF">EYF80_018136</name>
</gene>
<organism evidence="2 3">
    <name type="scientific">Liparis tanakae</name>
    <name type="common">Tanaka's snailfish</name>
    <dbReference type="NCBI Taxonomy" id="230148"/>
    <lineage>
        <taxon>Eukaryota</taxon>
        <taxon>Metazoa</taxon>
        <taxon>Chordata</taxon>
        <taxon>Craniata</taxon>
        <taxon>Vertebrata</taxon>
        <taxon>Euteleostomi</taxon>
        <taxon>Actinopterygii</taxon>
        <taxon>Neopterygii</taxon>
        <taxon>Teleostei</taxon>
        <taxon>Neoteleostei</taxon>
        <taxon>Acanthomorphata</taxon>
        <taxon>Eupercaria</taxon>
        <taxon>Perciformes</taxon>
        <taxon>Cottioidei</taxon>
        <taxon>Cottales</taxon>
        <taxon>Liparidae</taxon>
        <taxon>Liparis</taxon>
    </lineage>
</organism>
<dbReference type="AlphaFoldDB" id="A0A4Z2I1B4"/>
<dbReference type="Proteomes" id="UP000314294">
    <property type="component" value="Unassembled WGS sequence"/>
</dbReference>
<evidence type="ECO:0000256" key="1">
    <source>
        <dbReference type="SAM" id="MobiDB-lite"/>
    </source>
</evidence>
<keyword evidence="3" id="KW-1185">Reference proteome</keyword>
<reference evidence="2 3" key="1">
    <citation type="submission" date="2019-03" db="EMBL/GenBank/DDBJ databases">
        <title>First draft genome of Liparis tanakae, snailfish: a comprehensive survey of snailfish specific genes.</title>
        <authorList>
            <person name="Kim W."/>
            <person name="Song I."/>
            <person name="Jeong J.-H."/>
            <person name="Kim D."/>
            <person name="Kim S."/>
            <person name="Ryu S."/>
            <person name="Song J.Y."/>
            <person name="Lee S.K."/>
        </authorList>
    </citation>
    <scope>NUCLEOTIDE SEQUENCE [LARGE SCALE GENOMIC DNA]</scope>
    <source>
        <tissue evidence="2">Muscle</tissue>
    </source>
</reference>